<reference evidence="2 3" key="1">
    <citation type="submission" date="2019-03" db="EMBL/GenBank/DDBJ databases">
        <title>Sequencing 23 genomes of Wallemia ichthyophaga.</title>
        <authorList>
            <person name="Gostincar C."/>
        </authorList>
    </citation>
    <scope>NUCLEOTIDE SEQUENCE [LARGE SCALE GENOMIC DNA]</scope>
    <source>
        <strain evidence="2 3">EXF-8621</strain>
    </source>
</reference>
<dbReference type="AlphaFoldDB" id="A0A4T0EJY7"/>
<evidence type="ECO:0000256" key="1">
    <source>
        <dbReference type="SAM" id="Phobius"/>
    </source>
</evidence>
<gene>
    <name evidence="2" type="ORF">E3P90_01580</name>
</gene>
<proteinExistence type="predicted"/>
<evidence type="ECO:0000313" key="3">
    <source>
        <dbReference type="Proteomes" id="UP000306954"/>
    </source>
</evidence>
<feature type="transmembrane region" description="Helical" evidence="1">
    <location>
        <begin position="43"/>
        <end position="64"/>
    </location>
</feature>
<accession>A0A4T0EJY7</accession>
<comment type="caution">
    <text evidence="2">The sequence shown here is derived from an EMBL/GenBank/DDBJ whole genome shotgun (WGS) entry which is preliminary data.</text>
</comment>
<evidence type="ECO:0000313" key="2">
    <source>
        <dbReference type="EMBL" id="TIB13464.1"/>
    </source>
</evidence>
<name>A0A4T0EJY7_WALIC</name>
<protein>
    <submittedName>
        <fullName evidence="2">Uncharacterized protein</fullName>
    </submittedName>
</protein>
<dbReference type="Proteomes" id="UP000306954">
    <property type="component" value="Unassembled WGS sequence"/>
</dbReference>
<dbReference type="EMBL" id="SPOF01000014">
    <property type="protein sequence ID" value="TIB13464.1"/>
    <property type="molecule type" value="Genomic_DNA"/>
</dbReference>
<keyword evidence="1" id="KW-0812">Transmembrane</keyword>
<keyword evidence="1" id="KW-0472">Membrane</keyword>
<sequence>MSKLITTSTQATLPIQLSILEDAPKFDPNDKAIPATKFLVKPIGMIIVCALLATAVCLVGYATYERRKYRMQYKRRVRRMRLLR</sequence>
<organism evidence="2 3">
    <name type="scientific">Wallemia ichthyophaga</name>
    <dbReference type="NCBI Taxonomy" id="245174"/>
    <lineage>
        <taxon>Eukaryota</taxon>
        <taxon>Fungi</taxon>
        <taxon>Dikarya</taxon>
        <taxon>Basidiomycota</taxon>
        <taxon>Wallemiomycotina</taxon>
        <taxon>Wallemiomycetes</taxon>
        <taxon>Wallemiales</taxon>
        <taxon>Wallemiaceae</taxon>
        <taxon>Wallemia</taxon>
    </lineage>
</organism>
<keyword evidence="1" id="KW-1133">Transmembrane helix</keyword>